<evidence type="ECO:0000313" key="1">
    <source>
        <dbReference type="Proteomes" id="UP000887578"/>
    </source>
</evidence>
<dbReference type="Proteomes" id="UP000887578">
    <property type="component" value="Unplaced"/>
</dbReference>
<dbReference type="AlphaFoldDB" id="A0A914Q155"/>
<dbReference type="WBParaSite" id="PDA_v2.g24438.t1">
    <property type="protein sequence ID" value="PDA_v2.g24438.t1"/>
    <property type="gene ID" value="PDA_v2.g24438"/>
</dbReference>
<sequence>MHQYIDIKDNCGTHVVVGLIWGLNITVDLFIETKGEKHKSEIKQKLEGNFAGKVFSVNGNGHFEKEELSKISKIRFETNDNTGFNIPENAEEALKIFEDLPKKLNVAENAQIMEIHLLQLSVLKAAVNKVTIGQSHGSEIIIRNIENDIIKNVEITFEEGEIFHFEMLRLEEFLVEHKDFIKVEETQTLKTFINDYKMTFSKFKQDIAVELKKVRSGNTKSDEIRKICQNFKQNFDVGVKKVEESVTLSQKIKERISKM</sequence>
<accession>A0A914Q155</accession>
<evidence type="ECO:0000313" key="2">
    <source>
        <dbReference type="WBParaSite" id="PDA_v2.g24438.t1"/>
    </source>
</evidence>
<proteinExistence type="predicted"/>
<keyword evidence="1" id="KW-1185">Reference proteome</keyword>
<protein>
    <submittedName>
        <fullName evidence="2">Uncharacterized protein</fullName>
    </submittedName>
</protein>
<name>A0A914Q155_9BILA</name>
<reference evidence="2" key="1">
    <citation type="submission" date="2022-11" db="UniProtKB">
        <authorList>
            <consortium name="WormBaseParasite"/>
        </authorList>
    </citation>
    <scope>IDENTIFICATION</scope>
</reference>
<organism evidence="1 2">
    <name type="scientific">Panagrolaimus davidi</name>
    <dbReference type="NCBI Taxonomy" id="227884"/>
    <lineage>
        <taxon>Eukaryota</taxon>
        <taxon>Metazoa</taxon>
        <taxon>Ecdysozoa</taxon>
        <taxon>Nematoda</taxon>
        <taxon>Chromadorea</taxon>
        <taxon>Rhabditida</taxon>
        <taxon>Tylenchina</taxon>
        <taxon>Panagrolaimomorpha</taxon>
        <taxon>Panagrolaimoidea</taxon>
        <taxon>Panagrolaimidae</taxon>
        <taxon>Panagrolaimus</taxon>
    </lineage>
</organism>